<dbReference type="GO" id="GO:0006508">
    <property type="term" value="P:proteolysis"/>
    <property type="evidence" value="ECO:0007669"/>
    <property type="project" value="UniProtKB-KW"/>
</dbReference>
<evidence type="ECO:0000313" key="10">
    <source>
        <dbReference type="Proteomes" id="UP001235840"/>
    </source>
</evidence>
<feature type="domain" description="Band 7" evidence="8">
    <location>
        <begin position="39"/>
        <end position="206"/>
    </location>
</feature>
<dbReference type="InterPro" id="IPR036013">
    <property type="entry name" value="Band_7/SPFH_dom_sf"/>
</dbReference>
<keyword evidence="5 7" id="KW-0472">Membrane</keyword>
<evidence type="ECO:0000256" key="4">
    <source>
        <dbReference type="ARBA" id="ARBA00022989"/>
    </source>
</evidence>
<keyword evidence="3 7" id="KW-0812">Transmembrane</keyword>
<dbReference type="PANTHER" id="PTHR42911:SF1">
    <property type="entry name" value="MODULATOR OF FTSH PROTEASE HFLC"/>
    <property type="match status" value="1"/>
</dbReference>
<dbReference type="InterPro" id="IPR001107">
    <property type="entry name" value="Band_7"/>
</dbReference>
<keyword evidence="4 7" id="KW-1133">Transmembrane helix</keyword>
<sequence length="309" mass="34884">MEDNTNVVDMNKSKPSYRGYVISGTVIVVTVLLAALVISNLFIVKQSEIKVVRQFGEIVRVIDEPGLNYKLPFIQSVTSIPKYNLVYNLPPAEINTLDKKMIMVDNYAIWRVVDAKKLIENGRALTIVEGRMGDIIYSNIRTELGRLNYDQIVNSEDSVRGSFNESVRNQVNMLLDRENYGIEVIDVRMKRTDLPESNEQAVYNRMISERESTAQEYLSQGDAEATKIRAETDREVTEMIALANAEAKIIIGEGEQEAARIYNAAYGKDPEFYSMYRTLESYQTTLDGEPVIMIPASSPYAQYLMGAGN</sequence>
<dbReference type="CDD" id="cd03405">
    <property type="entry name" value="SPFH_HflC"/>
    <property type="match status" value="1"/>
</dbReference>
<keyword evidence="9" id="KW-0378">Hydrolase</keyword>
<organism evidence="9 10">
    <name type="scientific">Caldalkalibacillus horti</name>
    <dbReference type="NCBI Taxonomy" id="77523"/>
    <lineage>
        <taxon>Bacteria</taxon>
        <taxon>Bacillati</taxon>
        <taxon>Bacillota</taxon>
        <taxon>Bacilli</taxon>
        <taxon>Bacillales</taxon>
        <taxon>Bacillaceae</taxon>
        <taxon>Caldalkalibacillus</taxon>
    </lineage>
</organism>
<protein>
    <recommendedName>
        <fullName evidence="6">Protein HflC</fullName>
    </recommendedName>
</protein>
<dbReference type="Gene3D" id="3.30.479.30">
    <property type="entry name" value="Band 7 domain"/>
    <property type="match status" value="1"/>
</dbReference>
<gene>
    <name evidence="9" type="ORF">J2S11_000064</name>
</gene>
<keyword evidence="10" id="KW-1185">Reference proteome</keyword>
<dbReference type="InterPro" id="IPR010200">
    <property type="entry name" value="HflC"/>
</dbReference>
<evidence type="ECO:0000256" key="5">
    <source>
        <dbReference type="ARBA" id="ARBA00023136"/>
    </source>
</evidence>
<proteinExistence type="inferred from homology"/>
<keyword evidence="9" id="KW-0645">Protease</keyword>
<dbReference type="GO" id="GO:0008233">
    <property type="term" value="F:peptidase activity"/>
    <property type="evidence" value="ECO:0007669"/>
    <property type="project" value="UniProtKB-KW"/>
</dbReference>
<dbReference type="SMART" id="SM00244">
    <property type="entry name" value="PHB"/>
    <property type="match status" value="1"/>
</dbReference>
<comment type="similarity">
    <text evidence="2 6">Belongs to the band 7/mec-2 family. HflC subfamily.</text>
</comment>
<evidence type="ECO:0000256" key="7">
    <source>
        <dbReference type="SAM" id="Phobius"/>
    </source>
</evidence>
<evidence type="ECO:0000256" key="2">
    <source>
        <dbReference type="ARBA" id="ARBA00007862"/>
    </source>
</evidence>
<dbReference type="EMBL" id="JAUSTY010000001">
    <property type="protein sequence ID" value="MDQ0164165.1"/>
    <property type="molecule type" value="Genomic_DNA"/>
</dbReference>
<dbReference type="Proteomes" id="UP001235840">
    <property type="component" value="Unassembled WGS sequence"/>
</dbReference>
<dbReference type="PIRSF" id="PIRSF005651">
    <property type="entry name" value="HflC"/>
    <property type="match status" value="1"/>
</dbReference>
<evidence type="ECO:0000256" key="1">
    <source>
        <dbReference type="ARBA" id="ARBA00004370"/>
    </source>
</evidence>
<dbReference type="PANTHER" id="PTHR42911">
    <property type="entry name" value="MODULATOR OF FTSH PROTEASE HFLC"/>
    <property type="match status" value="1"/>
</dbReference>
<name>A0ABT9VTF5_9BACI</name>
<evidence type="ECO:0000256" key="6">
    <source>
        <dbReference type="PIRNR" id="PIRNR005651"/>
    </source>
</evidence>
<comment type="function">
    <text evidence="6">HflC and HflK could regulate a protease.</text>
</comment>
<reference evidence="9 10" key="1">
    <citation type="submission" date="2023-07" db="EMBL/GenBank/DDBJ databases">
        <title>Genomic Encyclopedia of Type Strains, Phase IV (KMG-IV): sequencing the most valuable type-strain genomes for metagenomic binning, comparative biology and taxonomic classification.</title>
        <authorList>
            <person name="Goeker M."/>
        </authorList>
    </citation>
    <scope>NUCLEOTIDE SEQUENCE [LARGE SCALE GENOMIC DNA]</scope>
    <source>
        <strain evidence="9 10">DSM 12751</strain>
    </source>
</reference>
<comment type="caution">
    <text evidence="9">The sequence shown here is derived from an EMBL/GenBank/DDBJ whole genome shotgun (WGS) entry which is preliminary data.</text>
</comment>
<dbReference type="RefSeq" id="WP_307389369.1">
    <property type="nucleotide sequence ID" value="NZ_BAAADK010000009.1"/>
</dbReference>
<feature type="transmembrane region" description="Helical" evidence="7">
    <location>
        <begin position="20"/>
        <end position="44"/>
    </location>
</feature>
<evidence type="ECO:0000256" key="3">
    <source>
        <dbReference type="ARBA" id="ARBA00022692"/>
    </source>
</evidence>
<accession>A0ABT9VTF5</accession>
<dbReference type="Pfam" id="PF01145">
    <property type="entry name" value="Band_7"/>
    <property type="match status" value="1"/>
</dbReference>
<dbReference type="SUPFAM" id="SSF117892">
    <property type="entry name" value="Band 7/SPFH domain"/>
    <property type="match status" value="1"/>
</dbReference>
<evidence type="ECO:0000313" key="9">
    <source>
        <dbReference type="EMBL" id="MDQ0164165.1"/>
    </source>
</evidence>
<evidence type="ECO:0000259" key="8">
    <source>
        <dbReference type="SMART" id="SM00244"/>
    </source>
</evidence>
<comment type="subcellular location">
    <subcellularLocation>
        <location evidence="1">Membrane</location>
    </subcellularLocation>
</comment>